<dbReference type="Proteomes" id="UP000639338">
    <property type="component" value="Unassembled WGS sequence"/>
</dbReference>
<accession>A0A835CM54</accession>
<comment type="caution">
    <text evidence="3">The sequence shown here is derived from an EMBL/GenBank/DDBJ whole genome shotgun (WGS) entry which is preliminary data.</text>
</comment>
<gene>
    <name evidence="3" type="ORF">HCN44_007518</name>
</gene>
<proteinExistence type="predicted"/>
<feature type="compositionally biased region" description="Basic and acidic residues" evidence="2">
    <location>
        <begin position="1249"/>
        <end position="1258"/>
    </location>
</feature>
<feature type="region of interest" description="Disordered" evidence="2">
    <location>
        <begin position="607"/>
        <end position="795"/>
    </location>
</feature>
<feature type="compositionally biased region" description="Low complexity" evidence="2">
    <location>
        <begin position="1185"/>
        <end position="1197"/>
    </location>
</feature>
<name>A0A835CM54_APHGI</name>
<dbReference type="OrthoDB" id="10038993at2759"/>
<feature type="compositionally biased region" description="Basic residues" evidence="2">
    <location>
        <begin position="1198"/>
        <end position="1209"/>
    </location>
</feature>
<feature type="compositionally biased region" description="Basic and acidic residues" evidence="2">
    <location>
        <begin position="554"/>
        <end position="565"/>
    </location>
</feature>
<protein>
    <submittedName>
        <fullName evidence="3">Uncharacterized protein</fullName>
    </submittedName>
</protein>
<keyword evidence="4" id="KW-1185">Reference proteome</keyword>
<organism evidence="3 4">
    <name type="scientific">Aphidius gifuensis</name>
    <name type="common">Parasitoid wasp</name>
    <dbReference type="NCBI Taxonomy" id="684658"/>
    <lineage>
        <taxon>Eukaryota</taxon>
        <taxon>Metazoa</taxon>
        <taxon>Ecdysozoa</taxon>
        <taxon>Arthropoda</taxon>
        <taxon>Hexapoda</taxon>
        <taxon>Insecta</taxon>
        <taxon>Pterygota</taxon>
        <taxon>Neoptera</taxon>
        <taxon>Endopterygota</taxon>
        <taxon>Hymenoptera</taxon>
        <taxon>Apocrita</taxon>
        <taxon>Ichneumonoidea</taxon>
        <taxon>Braconidae</taxon>
        <taxon>Aphidiinae</taxon>
        <taxon>Aphidius</taxon>
    </lineage>
</organism>
<feature type="region of interest" description="Disordered" evidence="2">
    <location>
        <begin position="554"/>
        <end position="573"/>
    </location>
</feature>
<dbReference type="PANTHER" id="PTHR16148">
    <property type="entry name" value="NF-KAPPA-B-REPRESSING FACTOR-RELATED"/>
    <property type="match status" value="1"/>
</dbReference>
<feature type="region of interest" description="Disordered" evidence="2">
    <location>
        <begin position="1179"/>
        <end position="1319"/>
    </location>
</feature>
<evidence type="ECO:0000256" key="1">
    <source>
        <dbReference type="SAM" id="Coils"/>
    </source>
</evidence>
<feature type="coiled-coil region" evidence="1">
    <location>
        <begin position="835"/>
        <end position="884"/>
    </location>
</feature>
<feature type="compositionally biased region" description="Polar residues" evidence="2">
    <location>
        <begin position="652"/>
        <end position="708"/>
    </location>
</feature>
<dbReference type="PANTHER" id="PTHR16148:SF14">
    <property type="entry name" value="MYND-TYPE DOMAIN-CONTAINING PROTEIN"/>
    <property type="match status" value="1"/>
</dbReference>
<feature type="compositionally biased region" description="Polar residues" evidence="2">
    <location>
        <begin position="1219"/>
        <end position="1248"/>
    </location>
</feature>
<feature type="compositionally biased region" description="Basic and acidic residues" evidence="2">
    <location>
        <begin position="760"/>
        <end position="769"/>
    </location>
</feature>
<feature type="compositionally biased region" description="Basic and acidic residues" evidence="2">
    <location>
        <begin position="779"/>
        <end position="795"/>
    </location>
</feature>
<dbReference type="EMBL" id="JACMRX010000006">
    <property type="protein sequence ID" value="KAF7988024.1"/>
    <property type="molecule type" value="Genomic_DNA"/>
</dbReference>
<evidence type="ECO:0000256" key="2">
    <source>
        <dbReference type="SAM" id="MobiDB-lite"/>
    </source>
</evidence>
<feature type="compositionally biased region" description="Low complexity" evidence="2">
    <location>
        <begin position="741"/>
        <end position="756"/>
    </location>
</feature>
<feature type="coiled-coil region" evidence="1">
    <location>
        <begin position="958"/>
        <end position="1002"/>
    </location>
</feature>
<feature type="region of interest" description="Disordered" evidence="2">
    <location>
        <begin position="316"/>
        <end position="338"/>
    </location>
</feature>
<feature type="compositionally biased region" description="Low complexity" evidence="2">
    <location>
        <begin position="609"/>
        <end position="642"/>
    </location>
</feature>
<feature type="compositionally biased region" description="Low complexity" evidence="2">
    <location>
        <begin position="1287"/>
        <end position="1306"/>
    </location>
</feature>
<feature type="compositionally biased region" description="Low complexity" evidence="2">
    <location>
        <begin position="1259"/>
        <end position="1272"/>
    </location>
</feature>
<evidence type="ECO:0000313" key="3">
    <source>
        <dbReference type="EMBL" id="KAF7988024.1"/>
    </source>
</evidence>
<feature type="coiled-coil region" evidence="1">
    <location>
        <begin position="1045"/>
        <end position="1128"/>
    </location>
</feature>
<evidence type="ECO:0000313" key="4">
    <source>
        <dbReference type="Proteomes" id="UP000639338"/>
    </source>
</evidence>
<reference evidence="3 4" key="1">
    <citation type="submission" date="2020-08" db="EMBL/GenBank/DDBJ databases">
        <title>Aphidius gifuensis genome sequencing and assembly.</title>
        <authorList>
            <person name="Du Z."/>
        </authorList>
    </citation>
    <scope>NUCLEOTIDE SEQUENCE [LARGE SCALE GENOMIC DNA]</scope>
    <source>
        <strain evidence="3">YNYX2018</strain>
        <tissue evidence="3">Adults</tissue>
    </source>
</reference>
<sequence>MAKNTAESRIPVSRVLRPSFLPKPKTPTGLINRRSTVVSSSSSSSSGCMALTDSLGDVNCRTPVRGRVPPLCASTPTDENNVIKRDVISSNWNINNNQYDCINKSRIDDKLFGTFQGTLGILDDIGDSCLIDSTIFNDTINNINCTHNTGQQQNYLTLIKQNSFEHDESLGILTPDQMTDFTVALGGSRTPSYENLTGSKLAIVTGAAAATTTTTTTTTSSSRLSRPTNVQFIGDDDLLCERSPSLEELPLDPKPLNNKLSINQTTNTITTITTTPSTSTIINTILPLTNILNASTSLLPMSFVTSVTSITSLEAGYQGDGENSRPASRGPDTSSSVQTVSANCKNCHLQDPMTDSDFFTESDADAHEDIVRGDRRAQIIDGTLFCPPTGRQYQNFVTEEMDSSGIYSDLDKKQDEIINDNNLLDADAIINNNINNDNDNINIINNDIIELNDNKYIKQDGQLPVTAETTSSSLSSIKDYLQAPIKSLEASTNSSIESILVKNNNNSDNNNIKIENKIINNNELPNKSEISSFKKYKMPKKYVASKIKAMIESNNKDESTKEQRRIVRTPRKPGRWTEVVKKIEAGKSEQRLRPQRKDVKSRIMQNIITTSSSSSSSSSTTPLTTTIVSVKKTSSSRNTNNSDGNKDKRTMRSSNNNQTIQETAQSSMSDISSVTAKNTVQKRSPQSSNQQRRLTNGRNNTTLKSRGTINDAKKPCPLDFTPITLDKSPTPIRKSTPTKRSVNNNNNQNSLSTSVSASPGKERVRRESHSSSPLALLKNDTHEKSAQTESSKKDVQSSENIIQALCLTIQYLNNQLEEYSLNAQHEIKIIKKKLLNDYEAERKIENKKTQELMINLELNYKEKIEILESKINNEKNEFEIQLNLTKKNLHDEYDNIIKQLNIKHENDLKKKDENININNNILTEYNPLLNDELTIIKDKYNKLKYCIKPIWKMKNNINEKLKNDIIELKKQIQDKKLLQKKITELNTQISELKKSNNLYNNDNSDITDVNDNQSATLHAEVWSLRSVLELQSQKNSSMRSEIDILRRDVEGKELLEQRIETLEARCEDLKAQLQCKESYERQISHQNEILLGSFHDVSKHNKRLTQRVEELQWRLRQKNEVVNVLANQLSVPPQRLSRSLGPEHIDHSLVQDKNNQQPTSSSMIKFMVQKGDSVSWTLEIDDTSDPLPNNDNDNNRNVTRHNSFRKTPRKKIDIRTRSKSVSTSDNINNKDNNWSPNYNSTPITTRNRQQNDNKKTINNDKNNNDNNNNNNNSALMPQEAGGEAMISEETSATSSEDESSASSDISRLAMDFEWSNSVE</sequence>
<keyword evidence="1" id="KW-0175">Coiled coil</keyword>